<reference evidence="2 3" key="1">
    <citation type="journal article" date="2017" name="Front. Microbiol.">
        <title>Phaeobacter piscinae sp. nov., a species of the Roseobacter group and potential aquaculture probiont.</title>
        <authorList>
            <person name="Sonnenschein E.C."/>
            <person name="Phippen C.B.W."/>
            <person name="Nielsen K.F."/>
            <person name="Mateiu R.V."/>
            <person name="Melchiorsen J."/>
            <person name="Gram L."/>
            <person name="Overmann J."/>
            <person name="Freese H.M."/>
        </authorList>
    </citation>
    <scope>NUCLEOTIDE SEQUENCE [LARGE SCALE GENOMIC DNA]</scope>
    <source>
        <strain evidence="2 3">P36</strain>
    </source>
</reference>
<sequence>MGLRPDRGVALSLWGGVALFCCVAAGAAAGDAEVPDGYWQRLERAAHQALMQEVAAAGGKTAPFTTDGCSGGLSTIWRQLSGQSGADGGPPFEACCVIHDRKYHNAAGIGGANPAVSEGVEPAAASQGARLAADQALRRCVETNLSVNDPTIANLASPVATAVYAAVRFGGAPCSGLSWRWGYGYRPCRGYFTR</sequence>
<evidence type="ECO:0008006" key="4">
    <source>
        <dbReference type="Google" id="ProtNLM"/>
    </source>
</evidence>
<dbReference type="EMBL" id="CP010643">
    <property type="protein sequence ID" value="ATG34409.1"/>
    <property type="molecule type" value="Genomic_DNA"/>
</dbReference>
<evidence type="ECO:0000313" key="2">
    <source>
        <dbReference type="EMBL" id="ATG34409.1"/>
    </source>
</evidence>
<organism evidence="2 3">
    <name type="scientific">Phaeobacter piscinae</name>
    <dbReference type="NCBI Taxonomy" id="1580596"/>
    <lineage>
        <taxon>Bacteria</taxon>
        <taxon>Pseudomonadati</taxon>
        <taxon>Pseudomonadota</taxon>
        <taxon>Alphaproteobacteria</taxon>
        <taxon>Rhodobacterales</taxon>
        <taxon>Roseobacteraceae</taxon>
        <taxon>Phaeobacter</taxon>
    </lineage>
</organism>
<keyword evidence="3" id="KW-1185">Reference proteome</keyword>
<dbReference type="RefSeq" id="WP_244906616.1">
    <property type="nucleotide sequence ID" value="NZ_CP010643.1"/>
</dbReference>
<reference evidence="2 3" key="2">
    <citation type="journal article" date="2017" name="Genome Biol. Evol.">
        <title>Trajectories and Drivers of Genome Evolution in Surface-Associated Marine Phaeobacter.</title>
        <authorList>
            <person name="Freese H.M."/>
            <person name="Sikorski J."/>
            <person name="Bunk B."/>
            <person name="Scheuner C."/>
            <person name="Meier-Kolthoff J.P."/>
            <person name="Sproer C."/>
            <person name="Gram L."/>
            <person name="Overmann J."/>
        </authorList>
    </citation>
    <scope>NUCLEOTIDE SEQUENCE [LARGE SCALE GENOMIC DNA]</scope>
    <source>
        <strain evidence="2 3">P36</strain>
    </source>
</reference>
<feature type="chain" id="PRO_5046686166" description="Phospholipase A2" evidence="1">
    <location>
        <begin position="28"/>
        <end position="194"/>
    </location>
</feature>
<evidence type="ECO:0000256" key="1">
    <source>
        <dbReference type="SAM" id="SignalP"/>
    </source>
</evidence>
<accession>A0ABM6P9T8</accession>
<proteinExistence type="predicted"/>
<reference evidence="2 3" key="3">
    <citation type="journal article" date="2017" name="Int. J. Syst. Evol. Microbiol.">
        <title>Adaptation of Surface-Associated Bacteria to the Open Ocean: A Genomically Distinct Subpopulation of Phaeobacter gallaeciensis Colonizes Pacific Mesozooplankton.</title>
        <authorList>
            <person name="Freese H.M."/>
            <person name="Methner A."/>
            <person name="Overmann J."/>
        </authorList>
    </citation>
    <scope>NUCLEOTIDE SEQUENCE [LARGE SCALE GENOMIC DNA]</scope>
    <source>
        <strain evidence="2 3">P36</strain>
    </source>
</reference>
<feature type="signal peptide" evidence="1">
    <location>
        <begin position="1"/>
        <end position="27"/>
    </location>
</feature>
<keyword evidence="1" id="KW-0732">Signal</keyword>
<gene>
    <name evidence="2" type="ORF">PhaeoP36_00237</name>
</gene>
<reference evidence="2 3" key="4">
    <citation type="journal article" date="2018" name="Environ. Microbiol. Rep.">
        <title>Phylogenetic distribution of roseobacticides in the Roseobacter group and their effect on microalgae.</title>
        <authorList>
            <person name="Sonnenschein E.C."/>
            <person name="Phippen C.B."/>
            <person name="Bentzon-Tilia M."/>
            <person name="Rasmussen S.A."/>
            <person name="Nielsen K.F."/>
            <person name="Gram L."/>
        </authorList>
    </citation>
    <scope>NUCLEOTIDE SEQUENCE [LARGE SCALE GENOMIC DNA]</scope>
    <source>
        <strain evidence="2 3">P36</strain>
    </source>
</reference>
<dbReference type="Proteomes" id="UP000218891">
    <property type="component" value="Chromosome"/>
</dbReference>
<evidence type="ECO:0000313" key="3">
    <source>
        <dbReference type="Proteomes" id="UP000218891"/>
    </source>
</evidence>
<protein>
    <recommendedName>
        <fullName evidence="4">Phospholipase A2</fullName>
    </recommendedName>
</protein>
<name>A0ABM6P9T8_9RHOB</name>